<evidence type="ECO:0000256" key="5">
    <source>
        <dbReference type="SAM" id="SignalP"/>
    </source>
</evidence>
<dbReference type="InterPro" id="IPR051459">
    <property type="entry name" value="Cytochrome_c-type_DH"/>
</dbReference>
<dbReference type="InterPro" id="IPR009056">
    <property type="entry name" value="Cyt_c-like_dom"/>
</dbReference>
<dbReference type="GO" id="GO:0009055">
    <property type="term" value="F:electron transfer activity"/>
    <property type="evidence" value="ECO:0007669"/>
    <property type="project" value="InterPro"/>
</dbReference>
<evidence type="ECO:0000256" key="1">
    <source>
        <dbReference type="ARBA" id="ARBA00022617"/>
    </source>
</evidence>
<dbReference type="Gene3D" id="1.10.760.10">
    <property type="entry name" value="Cytochrome c-like domain"/>
    <property type="match status" value="2"/>
</dbReference>
<dbReference type="GO" id="GO:0046872">
    <property type="term" value="F:metal ion binding"/>
    <property type="evidence" value="ECO:0007669"/>
    <property type="project" value="UniProtKB-KW"/>
</dbReference>
<accession>A0A060DJG5</accession>
<evidence type="ECO:0000256" key="3">
    <source>
        <dbReference type="ARBA" id="ARBA00023004"/>
    </source>
</evidence>
<evidence type="ECO:0000256" key="4">
    <source>
        <dbReference type="PROSITE-ProRule" id="PRU00433"/>
    </source>
</evidence>
<dbReference type="PANTHER" id="PTHR35008">
    <property type="entry name" value="BLL4482 PROTEIN-RELATED"/>
    <property type="match status" value="1"/>
</dbReference>
<keyword evidence="5" id="KW-0732">Signal</keyword>
<evidence type="ECO:0000313" key="8">
    <source>
        <dbReference type="Proteomes" id="UP000027186"/>
    </source>
</evidence>
<dbReference type="PROSITE" id="PS51007">
    <property type="entry name" value="CYTC"/>
    <property type="match status" value="2"/>
</dbReference>
<feature type="domain" description="Cytochrome c" evidence="6">
    <location>
        <begin position="36"/>
        <end position="146"/>
    </location>
</feature>
<feature type="signal peptide" evidence="5">
    <location>
        <begin position="1"/>
        <end position="28"/>
    </location>
</feature>
<name>A0A060DJG5_9PROT</name>
<reference evidence="7 8" key="1">
    <citation type="journal article" date="2014" name="Genome Announc.">
        <title>Complete Genome Sequence of the Model Rhizosphere Strain Azospirillum brasilense Az39, Successfully Applied in Agriculture.</title>
        <authorList>
            <person name="Rivera D."/>
            <person name="Revale S."/>
            <person name="Molina R."/>
            <person name="Gualpa J."/>
            <person name="Puente M."/>
            <person name="Maroniche G."/>
            <person name="Paris G."/>
            <person name="Baker D."/>
            <person name="Clavijo B."/>
            <person name="McLay K."/>
            <person name="Spaepen S."/>
            <person name="Perticari A."/>
            <person name="Vazquez M."/>
            <person name="Wisniewski-Dye F."/>
            <person name="Watkins C."/>
            <person name="Martinez-Abarca F."/>
            <person name="Vanderleyden J."/>
            <person name="Cassan F."/>
        </authorList>
    </citation>
    <scope>NUCLEOTIDE SEQUENCE [LARGE SCALE GENOMIC DNA]</scope>
    <source>
        <strain evidence="7 8">Az39</strain>
    </source>
</reference>
<feature type="domain" description="Cytochrome c" evidence="6">
    <location>
        <begin position="179"/>
        <end position="290"/>
    </location>
</feature>
<protein>
    <submittedName>
        <fullName evidence="7">Cytochrome C</fullName>
    </submittedName>
</protein>
<organism evidence="7 8">
    <name type="scientific">Azospirillum argentinense</name>
    <dbReference type="NCBI Taxonomy" id="2970906"/>
    <lineage>
        <taxon>Bacteria</taxon>
        <taxon>Pseudomonadati</taxon>
        <taxon>Pseudomonadota</taxon>
        <taxon>Alphaproteobacteria</taxon>
        <taxon>Rhodospirillales</taxon>
        <taxon>Azospirillaceae</taxon>
        <taxon>Azospirillum</taxon>
    </lineage>
</organism>
<evidence type="ECO:0000259" key="6">
    <source>
        <dbReference type="PROSITE" id="PS51007"/>
    </source>
</evidence>
<gene>
    <name evidence="7" type="ORF">ABAZ39_02170</name>
</gene>
<keyword evidence="3 4" id="KW-0408">Iron</keyword>
<dbReference type="GO" id="GO:0020037">
    <property type="term" value="F:heme binding"/>
    <property type="evidence" value="ECO:0007669"/>
    <property type="project" value="InterPro"/>
</dbReference>
<evidence type="ECO:0000256" key="2">
    <source>
        <dbReference type="ARBA" id="ARBA00022723"/>
    </source>
</evidence>
<dbReference type="SUPFAM" id="SSF46626">
    <property type="entry name" value="Cytochrome c"/>
    <property type="match status" value="2"/>
</dbReference>
<feature type="chain" id="PRO_5001585789" evidence="5">
    <location>
        <begin position="29"/>
        <end position="293"/>
    </location>
</feature>
<keyword evidence="1 4" id="KW-0349">Heme</keyword>
<dbReference type="AlphaFoldDB" id="A0A060DJG5"/>
<evidence type="ECO:0000313" key="7">
    <source>
        <dbReference type="EMBL" id="AIB10844.1"/>
    </source>
</evidence>
<dbReference type="Proteomes" id="UP000027186">
    <property type="component" value="Chromosome"/>
</dbReference>
<proteinExistence type="predicted"/>
<sequence>MRENSMVRLVRRGSVAACLMLSGMIATAGAESPPESPVERGRALVNGIVACGNCHTPQGPNGAVAGRELAGGTPFVEEPFTAYASNITPDPETGIGRWTDEQLIAAIREGRRPDGSLIGPPMPFGFYRGLSDGDLRAIVAYLRSVPPVRHSVPKSEYRMALPAAYGPPVGSVAEVPRTDPVTYGAYMAGPLGHCMECHTPMLPDGRLDMTRMGAGGRNFTGPWGNAVSRNITQDKEHGLGGWTDAEIRKAITEGVRPDGHRLSPPMGYHYYKSMSDGELGALVAYLRTLPPTR</sequence>
<keyword evidence="2 4" id="KW-0479">Metal-binding</keyword>
<dbReference type="PANTHER" id="PTHR35008:SF4">
    <property type="entry name" value="BLL4482 PROTEIN"/>
    <property type="match status" value="1"/>
</dbReference>
<dbReference type="EMBL" id="CP007793">
    <property type="protein sequence ID" value="AIB10844.1"/>
    <property type="molecule type" value="Genomic_DNA"/>
</dbReference>
<dbReference type="Pfam" id="PF00034">
    <property type="entry name" value="Cytochrom_C"/>
    <property type="match status" value="1"/>
</dbReference>
<dbReference type="InterPro" id="IPR036909">
    <property type="entry name" value="Cyt_c-like_dom_sf"/>
</dbReference>
<dbReference type="KEGG" id="abq:ABAZ39_02170"/>